<dbReference type="Proteomes" id="UP000594042">
    <property type="component" value="Chromosome"/>
</dbReference>
<gene>
    <name evidence="1" type="ORF">Cop2CBH44_13450</name>
</gene>
<name>A0A7G1HW12_9BACT</name>
<keyword evidence="2" id="KW-1185">Reference proteome</keyword>
<dbReference type="EMBL" id="AP023322">
    <property type="protein sequence ID" value="BCI62992.1"/>
    <property type="molecule type" value="Genomic_DNA"/>
</dbReference>
<dbReference type="SUPFAM" id="SSF51126">
    <property type="entry name" value="Pectin lyase-like"/>
    <property type="match status" value="1"/>
</dbReference>
<protein>
    <recommendedName>
        <fullName evidence="3">Pectate lyase superfamily protein domain-containing protein</fullName>
    </recommendedName>
</protein>
<dbReference type="InterPro" id="IPR011050">
    <property type="entry name" value="Pectin_lyase_fold/virulence"/>
</dbReference>
<proteinExistence type="predicted"/>
<sequence>MKKLLIIIGYCCLTIGIIRAQIIKTDFFDGLSLGSEIEQGEYNSVVQDGTNPIKANQWNLTGRDDIQYFRSGSSPVIAGKLFYPNYPPSNLALNAIRLSKLSSGGRMSVYSLTAGNEYVMQPYYLAFMLKVEDISSLPDDNNNDFISFDGNYSGNHLRGRLILRKTKLLGKFALALGGYDSGIEQTTEYDVGETLLVVLKYNFFTSDRSVSLFINPDLDEEEPKHPDLKLDFTGTDMLGQIRGISVRQSSFYALMLGGLRFSDNWDDVIGKDSGDIISGYSTLVNIGVSGKLDYNPDPQGYYLPDYSYAGYRNGEKKIPVVPVVKTISPVSGDNTAHIQAAIDEVGRRNLDVNGFRGALLLQAGKYEVKGTLYVKYSGVVLRGVGNGTDESNSTIIYATGDIPHQRNVMILGYPSQDTWNNIISGTQRNITDELIPVGAREFSVTDSSPYSVGDQIVIYHPCTSQWLQAVDFGGVPAPQDGMADERWREGELPIVFNRFITSIEGNKIVIDAPIYYTLNKSLSQSYIYKYDRSNILTEIGLENLRIDIENAGGEDENHAWSAVRFKSADYCWAKNVIVKGFGLFGISVECVTRSTVDSCQAIEPVSIITGERRYNFNAGNNSQLVLFKNCYANKGRHSYVSNGTSSVSGIVFLNCISDRAVDVSESHRKWSQGLLYDNYREQNLSRNFVLGLYNRVDMGTGHGWSAVQSVLWNCDVTARGVIGLQKPPTSQNYAIGCKAGDITGRPLVTSEYVSDFLLGFVESKNMPIESIPSLYLAQLNDRLNNTTSCTSCPDGKSYTFTRDGQTVIIHFDDDIRDGRVAVYTLDGKYVFTQQFEGNSVRVKMNKDNVYLLRISGIGFCFVEKAVL</sequence>
<dbReference type="Gene3D" id="2.160.20.10">
    <property type="entry name" value="Single-stranded right-handed beta-helix, Pectin lyase-like"/>
    <property type="match status" value="1"/>
</dbReference>
<evidence type="ECO:0000313" key="1">
    <source>
        <dbReference type="EMBL" id="BCI62992.1"/>
    </source>
</evidence>
<reference evidence="2" key="1">
    <citation type="submission" date="2020-07" db="EMBL/GenBank/DDBJ databases">
        <title>Complete genome sequencing of Coprobacter sp. strain 2CBH44.</title>
        <authorList>
            <person name="Sakamoto M."/>
            <person name="Murakami T."/>
            <person name="Mori H."/>
        </authorList>
    </citation>
    <scope>NUCLEOTIDE SEQUENCE [LARGE SCALE GENOMIC DNA]</scope>
    <source>
        <strain evidence="2">2CBH44</strain>
    </source>
</reference>
<dbReference type="KEGG" id="copr:Cop2CBH44_13450"/>
<dbReference type="AlphaFoldDB" id="A0A7G1HW12"/>
<evidence type="ECO:0008006" key="3">
    <source>
        <dbReference type="Google" id="ProtNLM"/>
    </source>
</evidence>
<accession>A0A7G1HW12</accession>
<evidence type="ECO:0000313" key="2">
    <source>
        <dbReference type="Proteomes" id="UP000594042"/>
    </source>
</evidence>
<organism evidence="1 2">
    <name type="scientific">Coprobacter secundus subsp. similis</name>
    <dbReference type="NCBI Taxonomy" id="2751153"/>
    <lineage>
        <taxon>Bacteria</taxon>
        <taxon>Pseudomonadati</taxon>
        <taxon>Bacteroidota</taxon>
        <taxon>Bacteroidia</taxon>
        <taxon>Bacteroidales</taxon>
        <taxon>Barnesiellaceae</taxon>
        <taxon>Coprobacter</taxon>
    </lineage>
</organism>
<dbReference type="InterPro" id="IPR012334">
    <property type="entry name" value="Pectin_lyas_fold"/>
</dbReference>
<dbReference type="RefSeq" id="WP_055096599.1">
    <property type="nucleotide sequence ID" value="NZ_AP023322.1"/>
</dbReference>